<keyword evidence="2" id="KW-1185">Reference proteome</keyword>
<reference evidence="1 2" key="1">
    <citation type="submission" date="2019-06" db="EMBL/GenBank/DDBJ databases">
        <title>Whole genome shotgun sequence of Vibrio comitans NBRC 102076.</title>
        <authorList>
            <person name="Hosoyama A."/>
            <person name="Uohara A."/>
            <person name="Ohji S."/>
            <person name="Ichikawa N."/>
        </authorList>
    </citation>
    <scope>NUCLEOTIDE SEQUENCE [LARGE SCALE GENOMIC DNA]</scope>
    <source>
        <strain evidence="1 2">NBRC 102076</strain>
    </source>
</reference>
<proteinExistence type="predicted"/>
<gene>
    <name evidence="1" type="ORF">VCO01S_34910</name>
</gene>
<dbReference type="Proteomes" id="UP000318242">
    <property type="component" value="Unassembled WGS sequence"/>
</dbReference>
<organism evidence="1 2">
    <name type="scientific">Vibrio comitans NBRC 102076</name>
    <dbReference type="NCBI Taxonomy" id="1219078"/>
    <lineage>
        <taxon>Bacteria</taxon>
        <taxon>Pseudomonadati</taxon>
        <taxon>Pseudomonadota</taxon>
        <taxon>Gammaproteobacteria</taxon>
        <taxon>Vibrionales</taxon>
        <taxon>Vibrionaceae</taxon>
        <taxon>Vibrio</taxon>
    </lineage>
</organism>
<dbReference type="RefSeq" id="WP_141272952.1">
    <property type="nucleotide sequence ID" value="NZ_BJLH01000018.1"/>
</dbReference>
<name>A0A4Y3IU41_9VIBR</name>
<protein>
    <submittedName>
        <fullName evidence="1">Uncharacterized protein</fullName>
    </submittedName>
</protein>
<comment type="caution">
    <text evidence="1">The sequence shown here is derived from an EMBL/GenBank/DDBJ whole genome shotgun (WGS) entry which is preliminary data.</text>
</comment>
<dbReference type="AlphaFoldDB" id="A0A4Y3IU41"/>
<evidence type="ECO:0000313" key="2">
    <source>
        <dbReference type="Proteomes" id="UP000318242"/>
    </source>
</evidence>
<dbReference type="EMBL" id="BJLH01000018">
    <property type="protein sequence ID" value="GEA62298.1"/>
    <property type="molecule type" value="Genomic_DNA"/>
</dbReference>
<evidence type="ECO:0000313" key="1">
    <source>
        <dbReference type="EMBL" id="GEA62298.1"/>
    </source>
</evidence>
<sequence length="63" mass="7082">MRWLCLIEVTPDLDESTPLQHSNIKRQLYAGAKARQGMRTNLDIVENLTQGEDAGRSRDKAVA</sequence>
<accession>A0A4Y3IU41</accession>